<feature type="transmembrane region" description="Helical" evidence="15">
    <location>
        <begin position="613"/>
        <end position="631"/>
    </location>
</feature>
<comment type="caution">
    <text evidence="17">The sequence shown here is derived from an EMBL/GenBank/DDBJ whole genome shotgun (WGS) entry which is preliminary data.</text>
</comment>
<keyword evidence="9 15" id="KW-0256">Endoplasmic reticulum</keyword>
<keyword evidence="5 15" id="KW-0328">Glycosyltransferase</keyword>
<dbReference type="Gene3D" id="2.80.10.50">
    <property type="match status" value="1"/>
</dbReference>
<evidence type="ECO:0000256" key="5">
    <source>
        <dbReference type="ARBA" id="ARBA00022676"/>
    </source>
</evidence>
<organism evidence="17 18">
    <name type="scientific">Diutina rugosa</name>
    <name type="common">Yeast</name>
    <name type="synonym">Candida rugosa</name>
    <dbReference type="NCBI Taxonomy" id="5481"/>
    <lineage>
        <taxon>Eukaryota</taxon>
        <taxon>Fungi</taxon>
        <taxon>Dikarya</taxon>
        <taxon>Ascomycota</taxon>
        <taxon>Saccharomycotina</taxon>
        <taxon>Pichiomycetes</taxon>
        <taxon>Debaryomycetaceae</taxon>
        <taxon>Diutina</taxon>
    </lineage>
</organism>
<evidence type="ECO:0000256" key="3">
    <source>
        <dbReference type="ARBA" id="ARBA00007222"/>
    </source>
</evidence>
<feature type="domain" description="MIR" evidence="16">
    <location>
        <begin position="440"/>
        <end position="496"/>
    </location>
</feature>
<dbReference type="InterPro" id="IPR027005">
    <property type="entry name" value="PMT-like"/>
</dbReference>
<keyword evidence="7 15" id="KW-0812">Transmembrane</keyword>
<sequence>MSSEKPCPYRSFVSTRIDPERVSRASFGISDVIALLLVTLATIASRFWRINQPNAVVLDESHYVDLIRQYILGVFHLDVHPPLSKLIFYWIARFAGYDGSYLPPKAGERYPDDFPYVLLRSFSASCGVATVILTYLTLRSSGCRTLIAALGSSLLVVENSITTRSRFILLDAPLLLGSALAIYGVKKTQLVEPFTKKWYKMLLSTGLGVWFASSTAITGVFILVWVGLVTAWQLWRYYGDLSISVGAVTRQAVVRTGAILVLPTLLYLAVFTVHFTILDQPGVHLAKFPVEFQATLDPEVLDSPSMVSFGSSVTFKHQQLESYLHSHDFNYVSDSNLQQVTLYDFANDVNNEWIVEGIHHTQEGKLQQSIKPVADNSIIRLYHKGTGRYLHVSEDVRPATSENDYSKEVNCNETRGLLGNAEYEFRIRIIETRTGNPEARHELRSGETVFQIVHKKSGCVLLGHSNRLPRWGGYQKGVICIDEPTIPGTLWYIESNNHPMLNNNASHATISPPPFGYLKKMTWLHWAMSLYSSGTDNDPQSQTPDKWPMALRGVKLYAKVNSEVFSVGNIVIYWLGTFLVTFVVAKGIIYVLSFLNPYATPKYAPYVREFNDTALEFVLGWAMNYFPYYFVQRELQPHHYLPALYFLILLIALFCEYLIKQQRVVGYFLAVAILASAGMVFYKHAPLIYGSDWTEDACEAARWFSTWRWTCDNYVLEL</sequence>
<dbReference type="OrthoDB" id="292747at2759"/>
<evidence type="ECO:0000256" key="1">
    <source>
        <dbReference type="ARBA" id="ARBA00004477"/>
    </source>
</evidence>
<evidence type="ECO:0000256" key="12">
    <source>
        <dbReference type="ARBA" id="ARBA00023180"/>
    </source>
</evidence>
<proteinExistence type="inferred from homology"/>
<dbReference type="Proteomes" id="UP000449547">
    <property type="component" value="Unassembled WGS sequence"/>
</dbReference>
<evidence type="ECO:0000259" key="16">
    <source>
        <dbReference type="PROSITE" id="PS50919"/>
    </source>
</evidence>
<comment type="pathway">
    <text evidence="2 15">Protein modification; protein glycosylation.</text>
</comment>
<dbReference type="UniPathway" id="UPA00378"/>
<dbReference type="GO" id="GO:0005789">
    <property type="term" value="C:endoplasmic reticulum membrane"/>
    <property type="evidence" value="ECO:0007669"/>
    <property type="project" value="UniProtKB-SubCell"/>
</dbReference>
<keyword evidence="18" id="KW-1185">Reference proteome</keyword>
<dbReference type="Pfam" id="PF16192">
    <property type="entry name" value="PMT_4TMC"/>
    <property type="match status" value="1"/>
</dbReference>
<evidence type="ECO:0000256" key="9">
    <source>
        <dbReference type="ARBA" id="ARBA00022824"/>
    </source>
</evidence>
<keyword evidence="10 15" id="KW-1133">Transmembrane helix</keyword>
<dbReference type="AlphaFoldDB" id="A0A642V0F3"/>
<feature type="transmembrane region" description="Helical" evidence="15">
    <location>
        <begin position="25"/>
        <end position="48"/>
    </location>
</feature>
<keyword evidence="8" id="KW-0677">Repeat</keyword>
<feature type="transmembrane region" description="Helical" evidence="15">
    <location>
        <begin position="206"/>
        <end position="232"/>
    </location>
</feature>
<dbReference type="EC" id="2.4.1.109" evidence="4 15"/>
<dbReference type="EMBL" id="SWFT01000050">
    <property type="protein sequence ID" value="KAA8905278.1"/>
    <property type="molecule type" value="Genomic_DNA"/>
</dbReference>
<dbReference type="PANTHER" id="PTHR10050">
    <property type="entry name" value="DOLICHYL-PHOSPHATE-MANNOSE--PROTEIN MANNOSYLTRANSFERASE"/>
    <property type="match status" value="1"/>
</dbReference>
<dbReference type="PROSITE" id="PS50919">
    <property type="entry name" value="MIR"/>
    <property type="match status" value="3"/>
</dbReference>
<feature type="domain" description="MIR" evidence="16">
    <location>
        <begin position="370"/>
        <end position="430"/>
    </location>
</feature>
<dbReference type="OMA" id="IPNTLWY"/>
<dbReference type="InterPro" id="IPR032421">
    <property type="entry name" value="PMT_4TMC"/>
</dbReference>
<dbReference type="VEuPathDB" id="FungiDB:DIURU_001706"/>
<name>A0A642V0F3_DIURU</name>
<dbReference type="Pfam" id="PF02815">
    <property type="entry name" value="MIR"/>
    <property type="match status" value="1"/>
</dbReference>
<evidence type="ECO:0000256" key="4">
    <source>
        <dbReference type="ARBA" id="ARBA00012839"/>
    </source>
</evidence>
<reference evidence="17 18" key="1">
    <citation type="submission" date="2019-07" db="EMBL/GenBank/DDBJ databases">
        <title>Genome assembly of two rare yeast pathogens: Diutina rugosa and Trichomonascus ciferrii.</title>
        <authorList>
            <person name="Mixao V."/>
            <person name="Saus E."/>
            <person name="Hansen A."/>
            <person name="Lass-Flor C."/>
            <person name="Gabaldon T."/>
        </authorList>
    </citation>
    <scope>NUCLEOTIDE SEQUENCE [LARGE SCALE GENOMIC DNA]</scope>
    <source>
        <strain evidence="17 18">CBS 613</strain>
    </source>
</reference>
<comment type="similarity">
    <text evidence="3 15">Belongs to the glycosyltransferase 39 family.</text>
</comment>
<evidence type="ECO:0000256" key="6">
    <source>
        <dbReference type="ARBA" id="ARBA00022679"/>
    </source>
</evidence>
<evidence type="ECO:0000256" key="7">
    <source>
        <dbReference type="ARBA" id="ARBA00022692"/>
    </source>
</evidence>
<dbReference type="RefSeq" id="XP_034013664.1">
    <property type="nucleotide sequence ID" value="XM_034154279.1"/>
</dbReference>
<evidence type="ECO:0000256" key="2">
    <source>
        <dbReference type="ARBA" id="ARBA00004922"/>
    </source>
</evidence>
<keyword evidence="12" id="KW-0325">Glycoprotein</keyword>
<keyword evidence="6 15" id="KW-0808">Transferase</keyword>
<comment type="function">
    <text evidence="15">Transfers mannose from Dol-P-mannose to Ser or Thr residues on proteins.</text>
</comment>
<dbReference type="GeneID" id="54780359"/>
<comment type="catalytic activity">
    <reaction evidence="14 15">
        <text>a di-trans,poly-cis-dolichyl beta-D-mannosyl phosphate + L-seryl-[protein] = 3-O-(alpha-D-mannosyl)-L-seryl-[protein] + a di-trans,poly-cis-dolichyl phosphate + H(+)</text>
        <dbReference type="Rhea" id="RHEA:17377"/>
        <dbReference type="Rhea" id="RHEA-COMP:9863"/>
        <dbReference type="Rhea" id="RHEA-COMP:13546"/>
        <dbReference type="Rhea" id="RHEA-COMP:19498"/>
        <dbReference type="Rhea" id="RHEA-COMP:19501"/>
        <dbReference type="ChEBI" id="CHEBI:15378"/>
        <dbReference type="ChEBI" id="CHEBI:29999"/>
        <dbReference type="ChEBI" id="CHEBI:57683"/>
        <dbReference type="ChEBI" id="CHEBI:58211"/>
        <dbReference type="ChEBI" id="CHEBI:137321"/>
        <dbReference type="EC" id="2.4.1.109"/>
    </reaction>
</comment>
<evidence type="ECO:0000256" key="11">
    <source>
        <dbReference type="ARBA" id="ARBA00023136"/>
    </source>
</evidence>
<gene>
    <name evidence="17" type="ORF">DIURU_001706</name>
</gene>
<keyword evidence="11 15" id="KW-0472">Membrane</keyword>
<dbReference type="InterPro" id="IPR036300">
    <property type="entry name" value="MIR_dom_sf"/>
</dbReference>
<evidence type="ECO:0000256" key="8">
    <source>
        <dbReference type="ARBA" id="ARBA00022737"/>
    </source>
</evidence>
<accession>A0A642V0F3</accession>
<dbReference type="InterPro" id="IPR016093">
    <property type="entry name" value="MIR_motif"/>
</dbReference>
<dbReference type="GO" id="GO:0004169">
    <property type="term" value="F:dolichyl-phosphate-mannose-protein mannosyltransferase activity"/>
    <property type="evidence" value="ECO:0007669"/>
    <property type="project" value="UniProtKB-UniRule"/>
</dbReference>
<dbReference type="InterPro" id="IPR003342">
    <property type="entry name" value="ArnT-like_N"/>
</dbReference>
<protein>
    <recommendedName>
        <fullName evidence="4 15">Dolichyl-phosphate-mannose--protein mannosyltransferase</fullName>
        <ecNumber evidence="4 15">2.4.1.109</ecNumber>
    </recommendedName>
</protein>
<feature type="transmembrane region" description="Helical" evidence="15">
    <location>
        <begin position="643"/>
        <end position="659"/>
    </location>
</feature>
<evidence type="ECO:0000256" key="14">
    <source>
        <dbReference type="ARBA" id="ARBA00045102"/>
    </source>
</evidence>
<dbReference type="PANTHER" id="PTHR10050:SF50">
    <property type="entry name" value="DOLICHYL-PHOSPHATE-MANNOSE--PROTEIN MANNOSYLTRANSFERASE 1-RELATED"/>
    <property type="match status" value="1"/>
</dbReference>
<evidence type="ECO:0000313" key="17">
    <source>
        <dbReference type="EMBL" id="KAA8905278.1"/>
    </source>
</evidence>
<feature type="transmembrane region" description="Helical" evidence="15">
    <location>
        <begin position="252"/>
        <end position="278"/>
    </location>
</feature>
<comment type="subcellular location">
    <subcellularLocation>
        <location evidence="1 15">Endoplasmic reticulum membrane</location>
        <topology evidence="1 15">Multi-pass membrane protein</topology>
    </subcellularLocation>
</comment>
<feature type="transmembrane region" description="Helical" evidence="15">
    <location>
        <begin position="571"/>
        <end position="593"/>
    </location>
</feature>
<feature type="domain" description="MIR" evidence="16">
    <location>
        <begin position="304"/>
        <end position="358"/>
    </location>
</feature>
<feature type="transmembrane region" description="Helical" evidence="15">
    <location>
        <begin position="117"/>
        <end position="138"/>
    </location>
</feature>
<dbReference type="SUPFAM" id="SSF82109">
    <property type="entry name" value="MIR domain"/>
    <property type="match status" value="1"/>
</dbReference>
<feature type="transmembrane region" description="Helical" evidence="15">
    <location>
        <begin position="167"/>
        <end position="185"/>
    </location>
</feature>
<evidence type="ECO:0000256" key="15">
    <source>
        <dbReference type="RuleBase" id="RU367007"/>
    </source>
</evidence>
<evidence type="ECO:0000313" key="18">
    <source>
        <dbReference type="Proteomes" id="UP000449547"/>
    </source>
</evidence>
<dbReference type="SMART" id="SM00472">
    <property type="entry name" value="MIR"/>
    <property type="match status" value="3"/>
</dbReference>
<evidence type="ECO:0000256" key="13">
    <source>
        <dbReference type="ARBA" id="ARBA00045085"/>
    </source>
</evidence>
<evidence type="ECO:0000256" key="10">
    <source>
        <dbReference type="ARBA" id="ARBA00022989"/>
    </source>
</evidence>
<dbReference type="Pfam" id="PF02366">
    <property type="entry name" value="PMT"/>
    <property type="match status" value="1"/>
</dbReference>
<feature type="transmembrane region" description="Helical" evidence="15">
    <location>
        <begin position="665"/>
        <end position="682"/>
    </location>
</feature>
<comment type="catalytic activity">
    <reaction evidence="13 15">
        <text>a di-trans,poly-cis-dolichyl beta-D-mannosyl phosphate + L-threonyl-[protein] = 3-O-(alpha-D-mannosyl)-L-threonyl-[protein] + a di-trans,poly-cis-dolichyl phosphate + H(+)</text>
        <dbReference type="Rhea" id="RHEA:53396"/>
        <dbReference type="Rhea" id="RHEA-COMP:11060"/>
        <dbReference type="Rhea" id="RHEA-COMP:13547"/>
        <dbReference type="Rhea" id="RHEA-COMP:19498"/>
        <dbReference type="Rhea" id="RHEA-COMP:19501"/>
        <dbReference type="ChEBI" id="CHEBI:15378"/>
        <dbReference type="ChEBI" id="CHEBI:30013"/>
        <dbReference type="ChEBI" id="CHEBI:57683"/>
        <dbReference type="ChEBI" id="CHEBI:58211"/>
        <dbReference type="ChEBI" id="CHEBI:137323"/>
        <dbReference type="EC" id="2.4.1.109"/>
    </reaction>
</comment>